<reference evidence="1 2" key="1">
    <citation type="submission" date="2020-08" db="EMBL/GenBank/DDBJ databases">
        <title>Genomic Encyclopedia of Type Strains, Phase III (KMG-III): the genomes of soil and plant-associated and newly described type strains.</title>
        <authorList>
            <person name="Whitman W."/>
        </authorList>
    </citation>
    <scope>NUCLEOTIDE SEQUENCE [LARGE SCALE GENOMIC DNA]</scope>
    <source>
        <strain evidence="1 2">CECT 7282</strain>
    </source>
</reference>
<dbReference type="AlphaFoldDB" id="A0A839VA55"/>
<name>A0A839VA55_9GAMM</name>
<dbReference type="Proteomes" id="UP000547614">
    <property type="component" value="Unassembled WGS sequence"/>
</dbReference>
<protein>
    <submittedName>
        <fullName evidence="1">Uncharacterized protein</fullName>
    </submittedName>
</protein>
<accession>A0A839VA55</accession>
<sequence>MSFIVNNRIYVTPDFEDEFEVVEGTVARGRAEWEHP</sequence>
<keyword evidence="2" id="KW-1185">Reference proteome</keyword>
<gene>
    <name evidence="1" type="ORF">FHR94_002081</name>
</gene>
<organism evidence="1 2">
    <name type="scientific">Halomonas cerina</name>
    <dbReference type="NCBI Taxonomy" id="447424"/>
    <lineage>
        <taxon>Bacteria</taxon>
        <taxon>Pseudomonadati</taxon>
        <taxon>Pseudomonadota</taxon>
        <taxon>Gammaproteobacteria</taxon>
        <taxon>Oceanospirillales</taxon>
        <taxon>Halomonadaceae</taxon>
        <taxon>Halomonas</taxon>
    </lineage>
</organism>
<evidence type="ECO:0000313" key="1">
    <source>
        <dbReference type="EMBL" id="MBB3190840.1"/>
    </source>
</evidence>
<dbReference type="EMBL" id="JACHXP010000009">
    <property type="protein sequence ID" value="MBB3190840.1"/>
    <property type="molecule type" value="Genomic_DNA"/>
</dbReference>
<evidence type="ECO:0000313" key="2">
    <source>
        <dbReference type="Proteomes" id="UP000547614"/>
    </source>
</evidence>
<comment type="caution">
    <text evidence="1">The sequence shown here is derived from an EMBL/GenBank/DDBJ whole genome shotgun (WGS) entry which is preliminary data.</text>
</comment>
<proteinExistence type="predicted"/>